<evidence type="ECO:0000256" key="1">
    <source>
        <dbReference type="SAM" id="Phobius"/>
    </source>
</evidence>
<dbReference type="EMBL" id="MN740266">
    <property type="protein sequence ID" value="QHT96724.1"/>
    <property type="molecule type" value="Genomic_DNA"/>
</dbReference>
<reference evidence="2" key="1">
    <citation type="journal article" date="2020" name="Nature">
        <title>Giant virus diversity and host interactions through global metagenomics.</title>
        <authorList>
            <person name="Schulz F."/>
            <person name="Roux S."/>
            <person name="Paez-Espino D."/>
            <person name="Jungbluth S."/>
            <person name="Walsh D.A."/>
            <person name="Denef V.J."/>
            <person name="McMahon K.D."/>
            <person name="Konstantinidis K.T."/>
            <person name="Eloe-Fadrosh E.A."/>
            <person name="Kyrpides N.C."/>
            <person name="Woyke T."/>
        </authorList>
    </citation>
    <scope>NUCLEOTIDE SEQUENCE</scope>
    <source>
        <strain evidence="2">GVMAG-M-3300024302-11</strain>
    </source>
</reference>
<evidence type="ECO:0000313" key="2">
    <source>
        <dbReference type="EMBL" id="QHT96724.1"/>
    </source>
</evidence>
<name>A0A6C0ITY5_9ZZZZ</name>
<sequence length="38" mass="5128">MKYIYFYILYIYYNIYYPYNIYYIYFIKNEFKFLSKNM</sequence>
<protein>
    <submittedName>
        <fullName evidence="2">Uncharacterized protein</fullName>
    </submittedName>
</protein>
<dbReference type="AlphaFoldDB" id="A0A6C0ITY5"/>
<feature type="transmembrane region" description="Helical" evidence="1">
    <location>
        <begin position="6"/>
        <end position="26"/>
    </location>
</feature>
<keyword evidence="1" id="KW-0812">Transmembrane</keyword>
<organism evidence="2">
    <name type="scientific">viral metagenome</name>
    <dbReference type="NCBI Taxonomy" id="1070528"/>
    <lineage>
        <taxon>unclassified sequences</taxon>
        <taxon>metagenomes</taxon>
        <taxon>organismal metagenomes</taxon>
    </lineage>
</organism>
<proteinExistence type="predicted"/>
<keyword evidence="1" id="KW-1133">Transmembrane helix</keyword>
<keyword evidence="1" id="KW-0472">Membrane</keyword>
<accession>A0A6C0ITY5</accession>